<evidence type="ECO:0000313" key="2">
    <source>
        <dbReference type="EMBL" id="USY22498.1"/>
    </source>
</evidence>
<evidence type="ECO:0000256" key="1">
    <source>
        <dbReference type="SAM" id="MobiDB-lite"/>
    </source>
</evidence>
<dbReference type="RefSeq" id="WP_254421270.1">
    <property type="nucleotide sequence ID" value="NZ_BAAAJB010000067.1"/>
</dbReference>
<sequence>MTADPMPPPVAGDHPDEAPEQLGEDTPADAPLLQENVHNSRMGTNNGQAVNVNRLDGDINFHERPDYREFLGEAATRRLRHAAGLGTDRIRDVRLTFHPADRHAYEKFVRDLAWHRLGLIIGEPGNGRTHTAVHALTEPELRGVESTDQSLEAVGTGVDEVIIDPDEPDAGLAGITLDSDHPRFLDLSALPAPERSQRAAVRALVEQARSGGSHLVVIAQKGPWEDELLACRARMRADVPAQAEDVFRGAMGRLGQKDSVHLWLRDQRVQQVLASSGPGRAAQFVREAARTRPPQDLPAGEESHTELGWFTEQEHRAWIDRVFKGFAVAGDPLPGWSGTGGRGEQGEAFGEREGKGEQEFTRVLIQTVALLHGATSDTIAEQARRLAERWGVEPPHPTPVSGDGFTRCLETIGAEVSYGHVGFVRKEHWWAALDHLWCEYPGARASFQEWGHGAAAALPKRERVAVARRWLRLARHHRDPAPVSALLDHWGNDRLLWAAAPVVAEAAVCPEIGGAVRSHLYRIVTSAQPAWRYLLALEACRVYGRVQPRTALTRLRHLAGRIPEKWTENLSQALLDIAVQPHNFPVLLEVLLDWLDQEGRSQEVAARSLMTLLNGEAGLDFPELLEKREAPATPLALVWCGIARALPEAREPLWDWISALDRLRGQGRGGVVLDCLCTAAGMDPPFGELLDSVARRWSVSHTRLSPAVEDLRRFVRIALEPTGRQGDHR</sequence>
<evidence type="ECO:0000313" key="3">
    <source>
        <dbReference type="Proteomes" id="UP001055940"/>
    </source>
</evidence>
<proteinExistence type="predicted"/>
<protein>
    <recommendedName>
        <fullName evidence="4">ATP-binding protein</fullName>
    </recommendedName>
</protein>
<feature type="region of interest" description="Disordered" evidence="1">
    <location>
        <begin position="1"/>
        <end position="27"/>
    </location>
</feature>
<reference evidence="2" key="1">
    <citation type="submission" date="2022-06" db="EMBL/GenBank/DDBJ databases">
        <authorList>
            <person name="Ping M."/>
        </authorList>
    </citation>
    <scope>NUCLEOTIDE SEQUENCE</scope>
    <source>
        <strain evidence="2">JCM11759T</strain>
    </source>
</reference>
<name>A0ABY5DHF4_9ACTN</name>
<organism evidence="2 3">
    <name type="scientific">Nocardiopsis exhalans</name>
    <dbReference type="NCBI Taxonomy" id="163604"/>
    <lineage>
        <taxon>Bacteria</taxon>
        <taxon>Bacillati</taxon>
        <taxon>Actinomycetota</taxon>
        <taxon>Actinomycetes</taxon>
        <taxon>Streptosporangiales</taxon>
        <taxon>Nocardiopsidaceae</taxon>
        <taxon>Nocardiopsis</taxon>
    </lineage>
</organism>
<dbReference type="EMBL" id="CP099837">
    <property type="protein sequence ID" value="USY22498.1"/>
    <property type="molecule type" value="Genomic_DNA"/>
</dbReference>
<gene>
    <name evidence="2" type="ORF">NE857_13315</name>
</gene>
<feature type="compositionally biased region" description="Acidic residues" evidence="1">
    <location>
        <begin position="18"/>
        <end position="27"/>
    </location>
</feature>
<feature type="compositionally biased region" description="Pro residues" evidence="1">
    <location>
        <begin position="1"/>
        <end position="10"/>
    </location>
</feature>
<dbReference type="Proteomes" id="UP001055940">
    <property type="component" value="Chromosome"/>
</dbReference>
<accession>A0ABY5DHF4</accession>
<feature type="region of interest" description="Disordered" evidence="1">
    <location>
        <begin position="334"/>
        <end position="355"/>
    </location>
</feature>
<keyword evidence="3" id="KW-1185">Reference proteome</keyword>
<evidence type="ECO:0008006" key="4">
    <source>
        <dbReference type="Google" id="ProtNLM"/>
    </source>
</evidence>